<evidence type="ECO:0000256" key="7">
    <source>
        <dbReference type="SAM" id="MobiDB-lite"/>
    </source>
</evidence>
<evidence type="ECO:0000256" key="5">
    <source>
        <dbReference type="ARBA" id="ARBA00023163"/>
    </source>
</evidence>
<dbReference type="GO" id="GO:0008270">
    <property type="term" value="F:zinc ion binding"/>
    <property type="evidence" value="ECO:0007669"/>
    <property type="project" value="InterPro"/>
</dbReference>
<evidence type="ECO:0000256" key="6">
    <source>
        <dbReference type="ARBA" id="ARBA00023242"/>
    </source>
</evidence>
<evidence type="ECO:0000256" key="3">
    <source>
        <dbReference type="ARBA" id="ARBA00023015"/>
    </source>
</evidence>
<dbReference type="SMART" id="SM00906">
    <property type="entry name" value="Fungal_trans"/>
    <property type="match status" value="1"/>
</dbReference>
<proteinExistence type="predicted"/>
<dbReference type="OMA" id="ACCIDER"/>
<gene>
    <name evidence="9" type="primary">FGENESH: predicted gene_3.543</name>
    <name evidence="9" type="ORF">BN2166_0020920</name>
</gene>
<feature type="compositionally biased region" description="Basic and acidic residues" evidence="7">
    <location>
        <begin position="1"/>
        <end position="16"/>
    </location>
</feature>
<feature type="region of interest" description="Disordered" evidence="7">
    <location>
        <begin position="1"/>
        <end position="21"/>
    </location>
</feature>
<feature type="domain" description="Xylanolytic transcriptional activator regulatory" evidence="8">
    <location>
        <begin position="339"/>
        <end position="429"/>
    </location>
</feature>
<dbReference type="Pfam" id="PF04082">
    <property type="entry name" value="Fungal_trans"/>
    <property type="match status" value="1"/>
</dbReference>
<feature type="compositionally biased region" description="Polar residues" evidence="7">
    <location>
        <begin position="41"/>
        <end position="65"/>
    </location>
</feature>
<keyword evidence="10" id="KW-1185">Reference proteome</keyword>
<keyword evidence="2" id="KW-0862">Zinc</keyword>
<dbReference type="Proteomes" id="UP000199069">
    <property type="component" value="Unassembled WGS sequence"/>
</dbReference>
<feature type="compositionally biased region" description="Pro residues" evidence="7">
    <location>
        <begin position="171"/>
        <end position="188"/>
    </location>
</feature>
<protein>
    <submittedName>
        <fullName evidence="9">BY PROTMAP: gi|342321713|gb|EGU13645.1| Salivary gland secretion 1 [Rhodotorula glutinis ATCC 204091]</fullName>
    </submittedName>
</protein>
<dbReference type="PANTHER" id="PTHR31313">
    <property type="entry name" value="TY1 ENHANCER ACTIVATOR"/>
    <property type="match status" value="1"/>
</dbReference>
<evidence type="ECO:0000259" key="8">
    <source>
        <dbReference type="SMART" id="SM00906"/>
    </source>
</evidence>
<keyword evidence="3" id="KW-0805">Transcription regulation</keyword>
<accession>A0A0K3CGB1</accession>
<name>A0A0K3CGB1_RHOTO</name>
<feature type="region of interest" description="Disordered" evidence="7">
    <location>
        <begin position="153"/>
        <end position="198"/>
    </location>
</feature>
<sequence length="840" mass="92327">MSTIKCDFDSEEERRKPVGGGKVAALEAKIAALERRLAEVSSPQGSPSPTATGLTTASRDSTPTIPLNPVRDPTLPFDSFASTSTSTQVLPSLNSLVAATGHYSALPDQSLLQHHLGLPAQPFPAHQPFPGPPPALPGLGSHMLPLQAHEQQHYHFPQPPTASTSAAPVPSALPQPLPPAAPPPPPQQNPETYFLRDPPLLPFDSVPPTLIPEGPRLPSYPTLSRLVNIFFDVPHEAIDLINRRRFLDGFSQPPDHPDYPAKCLLHAMVATATDLAGDEPWQGEERYWPEGQSPAVYHADLADVLIPLGFRSESNLLQVAQAAVLFACLNLYHGRFSRGYIDTATAVRICTSLGLNHDHPGTADLPVGSFLAHRTLLPPPRDEEEAQERAVAWWFAWTCETFSMASTGWACCIDERDVTVLLPAAGPRGDDAQDREALYLHSPSFFVTNPPHLVRLVQINLKVTVLMNRVCTFVHRTSALANATPDRQPLNPADFPKIRSSPAFTKLEAALENFGRKAPAQLVTLLEPEAFLCPSLVATSVILLHERFCTSEEGDPSMVKCTEAANNIVANMQVLNSASFHPRQIPPFLTFCWGVAGRTFLREIAIRQLRGVYDSEEVQRWRASVQGIIARLEQTRTPVGPLIAATLAALLRQPEICLPEADLTARQPGTRTMRLRSLLEMTNPAILMQLASRRPASTHAHSAAETEYYPPETFNKPFWRNLSLIAVGTFLYSRYAPDDAAHKVEEAVEERLPWLSRYLSHNFGADGSQYKERNDEHIQLVKKMADDKLLTQSATRPVMTRIRYVGSFEQASPNNIEVGTQADLSDLVVKSVKDDAAALE</sequence>
<keyword evidence="1" id="KW-0479">Metal-binding</keyword>
<dbReference type="InterPro" id="IPR051615">
    <property type="entry name" value="Transcr_Regulatory_Elem"/>
</dbReference>
<evidence type="ECO:0000256" key="4">
    <source>
        <dbReference type="ARBA" id="ARBA00023125"/>
    </source>
</evidence>
<evidence type="ECO:0000256" key="2">
    <source>
        <dbReference type="ARBA" id="ARBA00022833"/>
    </source>
</evidence>
<evidence type="ECO:0000313" key="9">
    <source>
        <dbReference type="EMBL" id="CTR06231.1"/>
    </source>
</evidence>
<dbReference type="GO" id="GO:0006351">
    <property type="term" value="P:DNA-templated transcription"/>
    <property type="evidence" value="ECO:0007669"/>
    <property type="project" value="InterPro"/>
</dbReference>
<evidence type="ECO:0000256" key="1">
    <source>
        <dbReference type="ARBA" id="ARBA00022723"/>
    </source>
</evidence>
<keyword evidence="4" id="KW-0238">DNA-binding</keyword>
<dbReference type="InterPro" id="IPR007219">
    <property type="entry name" value="XnlR_reg_dom"/>
</dbReference>
<keyword evidence="6" id="KW-0539">Nucleus</keyword>
<dbReference type="STRING" id="5286.A0A0K3CGB1"/>
<dbReference type="PANTHER" id="PTHR31313:SF81">
    <property type="entry name" value="TY1 ENHANCER ACTIVATOR"/>
    <property type="match status" value="1"/>
</dbReference>
<dbReference type="AlphaFoldDB" id="A0A0K3CGB1"/>
<reference evidence="9 10" key="1">
    <citation type="submission" date="2015-07" db="EMBL/GenBank/DDBJ databases">
        <authorList>
            <person name="Cajimat M.N.B."/>
            <person name="Milazzo M.L."/>
            <person name="Fulhorst C.F."/>
        </authorList>
    </citation>
    <scope>NUCLEOTIDE SEQUENCE [LARGE SCALE GENOMIC DNA]</scope>
    <source>
        <strain evidence="9">Single colony</strain>
    </source>
</reference>
<dbReference type="GO" id="GO:0003677">
    <property type="term" value="F:DNA binding"/>
    <property type="evidence" value="ECO:0007669"/>
    <property type="project" value="UniProtKB-KW"/>
</dbReference>
<organism evidence="9 10">
    <name type="scientific">Rhodotorula toruloides</name>
    <name type="common">Yeast</name>
    <name type="synonym">Rhodosporidium toruloides</name>
    <dbReference type="NCBI Taxonomy" id="5286"/>
    <lineage>
        <taxon>Eukaryota</taxon>
        <taxon>Fungi</taxon>
        <taxon>Dikarya</taxon>
        <taxon>Basidiomycota</taxon>
        <taxon>Pucciniomycotina</taxon>
        <taxon>Microbotryomycetes</taxon>
        <taxon>Sporidiobolales</taxon>
        <taxon>Sporidiobolaceae</taxon>
        <taxon>Rhodotorula</taxon>
    </lineage>
</organism>
<evidence type="ECO:0000313" key="10">
    <source>
        <dbReference type="Proteomes" id="UP000199069"/>
    </source>
</evidence>
<dbReference type="EMBL" id="CWKI01000003">
    <property type="protein sequence ID" value="CTR06231.1"/>
    <property type="molecule type" value="Genomic_DNA"/>
</dbReference>
<keyword evidence="5" id="KW-0804">Transcription</keyword>
<dbReference type="CDD" id="cd12148">
    <property type="entry name" value="fungal_TF_MHR"/>
    <property type="match status" value="1"/>
</dbReference>
<feature type="compositionally biased region" description="Low complexity" evidence="7">
    <location>
        <begin position="161"/>
        <end position="170"/>
    </location>
</feature>
<feature type="region of interest" description="Disordered" evidence="7">
    <location>
        <begin position="37"/>
        <end position="71"/>
    </location>
</feature>